<dbReference type="InterPro" id="IPR012334">
    <property type="entry name" value="Pectin_lyas_fold"/>
</dbReference>
<reference evidence="2 3" key="1">
    <citation type="journal article" date="2018" name="Genome Biol. Evol.">
        <title>Multiple Roots of Fruiting Body Formation in Amoebozoa.</title>
        <authorList>
            <person name="Hillmann F."/>
            <person name="Forbes G."/>
            <person name="Novohradska S."/>
            <person name="Ferling I."/>
            <person name="Riege K."/>
            <person name="Groth M."/>
            <person name="Westermann M."/>
            <person name="Marz M."/>
            <person name="Spaller T."/>
            <person name="Winckler T."/>
            <person name="Schaap P."/>
            <person name="Glockner G."/>
        </authorList>
    </citation>
    <scope>NUCLEOTIDE SEQUENCE [LARGE SCALE GENOMIC DNA]</scope>
    <source>
        <strain evidence="2 3">Jena</strain>
    </source>
</reference>
<dbReference type="InterPro" id="IPR039448">
    <property type="entry name" value="Beta_helix"/>
</dbReference>
<keyword evidence="3" id="KW-1185">Reference proteome</keyword>
<dbReference type="Proteomes" id="UP000241769">
    <property type="component" value="Unassembled WGS sequence"/>
</dbReference>
<evidence type="ECO:0000313" key="3">
    <source>
        <dbReference type="Proteomes" id="UP000241769"/>
    </source>
</evidence>
<dbReference type="PANTHER" id="PTHR11319">
    <property type="entry name" value="G PROTEIN-COUPLED RECEPTOR-RELATED"/>
    <property type="match status" value="1"/>
</dbReference>
<feature type="domain" description="Right handed beta helix" evidence="1">
    <location>
        <begin position="351"/>
        <end position="511"/>
    </location>
</feature>
<dbReference type="Gene3D" id="2.160.20.10">
    <property type="entry name" value="Single-stranded right-handed beta-helix, Pectin lyase-like"/>
    <property type="match status" value="2"/>
</dbReference>
<gene>
    <name evidence="2" type="ORF">PROFUN_03637</name>
</gene>
<dbReference type="InParanoid" id="A0A2P6NSE5"/>
<dbReference type="InterPro" id="IPR006626">
    <property type="entry name" value="PbH1"/>
</dbReference>
<dbReference type="PANTHER" id="PTHR11319:SF35">
    <property type="entry name" value="OUTER MEMBRANE PROTEIN PMPC-RELATED"/>
    <property type="match status" value="1"/>
</dbReference>
<dbReference type="AlphaFoldDB" id="A0A2P6NSE5"/>
<evidence type="ECO:0000259" key="1">
    <source>
        <dbReference type="Pfam" id="PF13229"/>
    </source>
</evidence>
<dbReference type="InterPro" id="IPR011050">
    <property type="entry name" value="Pectin_lyase_fold/virulence"/>
</dbReference>
<protein>
    <submittedName>
        <fullName evidence="2">Polymorphic outer membrane protein</fullName>
    </submittedName>
</protein>
<evidence type="ECO:0000313" key="2">
    <source>
        <dbReference type="EMBL" id="PRP86889.1"/>
    </source>
</evidence>
<feature type="domain" description="Right handed beta helix" evidence="1">
    <location>
        <begin position="805"/>
        <end position="966"/>
    </location>
</feature>
<feature type="domain" description="Right handed beta helix" evidence="1">
    <location>
        <begin position="525"/>
        <end position="686"/>
    </location>
</feature>
<dbReference type="EMBL" id="MDYQ01000025">
    <property type="protein sequence ID" value="PRP86889.1"/>
    <property type="molecule type" value="Genomic_DNA"/>
</dbReference>
<name>A0A2P6NSE5_9EUKA</name>
<comment type="caution">
    <text evidence="2">The sequence shown here is derived from an EMBL/GenBank/DDBJ whole genome shotgun (WGS) entry which is preliminary data.</text>
</comment>
<dbReference type="SMART" id="SM00710">
    <property type="entry name" value="PbH1"/>
    <property type="match status" value="20"/>
</dbReference>
<dbReference type="Pfam" id="PF13229">
    <property type="entry name" value="Beta_helix"/>
    <property type="match status" value="3"/>
</dbReference>
<proteinExistence type="predicted"/>
<sequence length="1076" mass="112845">MSYRLSSFEQTNLEQLISLIPESSPREANIMTASAVKFLVGHNNLSSSNMHWSQGLQLFVLLDVCLALDYIANADPSSWVNVVNQAKTGGYTNVYVTLASGVYPTAVTLTNNSNWDVSGPSSAVIAGTITVGVSNASFTGVQFQKNVVSSIINGLMQFTGCLFLSIGNSAIQTTGSLQVVGCIFQNNICFQNGGAIKMTGSGVDLYVSGSSFVNNSCSTGSAISVYNGTANIVGSNFTSNTATTAGTVRLIAAGSLNLVGSTFTGNTGGNGGIFLTSNTFTQVVGCTFTANNNSNAYGYNGLMYSNSGSTLIVLNSIMDGNYNGVISCSGCQSMTLSSSNFTNNAINGGAAIIYSGAFLFQMDNCRLINNYSPSSFGIMRIAQSNTQITRTIFSNNDSPHQAGMIQWFNAGYDITLTGNTFNNCTGDQAGSMSIAGCRYFLADSNAFTNNNAFWQGAVRIADTQSVTLSNNLFTGNTGTMETNVFAVFFTSSTPNMTVTNNTISNNGYTAGNAAFVIRTAGTINGGTLDMTGNRFHGNSGGSVGTIALNNTAVRIRSNVFDSNSASSGPGLSVQYAARVTLEANTFTNNTAVYGQAGCYTSYSGQIDMYNNTFMNNGGSSYAIVTDTSQGPVNITNNRFVSNSGGLNVTGISASTANVASNYFGGHQLSTALLLMQFHTSVSIQRNTMTANSVTNTSLPYVGISVYQAGDVDLGGNNISYNIWNGPYTNGTAVVLQTNSSNVHSNIFEGNQCNVIQLDNQYSTMYDNALRNNQGVSAVVSFNSSGVTVSNCTFDRNTVTYGSCVSGSSSRVTLQRNTFSSNSSPWGGGAVVVLSSSTSSAGNTFSNNAGLSGGALYSYGGELITNGDIYLNNVASSGSGGAIYQHGSQVISTRCTFTGNSASLYGGALWLQSTSAIISSSSFVNNTCTIFIDGSSASLINVNITNSQANSNNLASVIYHSDSTTSLSSVSIFNNNPTLSADLINMSGGNLIFSGGSVRNNTGKGGSLYGIVTTGNNPKYDRSDPVDLSLNTCINNRNSHEAGWIYHHFHTFVETKVGYTSANNVPEVHENWEQDKR</sequence>
<dbReference type="SUPFAM" id="SSF51126">
    <property type="entry name" value="Pectin lyase-like"/>
    <property type="match status" value="4"/>
</dbReference>
<organism evidence="2 3">
    <name type="scientific">Planoprotostelium fungivorum</name>
    <dbReference type="NCBI Taxonomy" id="1890364"/>
    <lineage>
        <taxon>Eukaryota</taxon>
        <taxon>Amoebozoa</taxon>
        <taxon>Evosea</taxon>
        <taxon>Variosea</taxon>
        <taxon>Cavosteliida</taxon>
        <taxon>Cavosteliaceae</taxon>
        <taxon>Planoprotostelium</taxon>
    </lineage>
</organism>
<accession>A0A2P6NSE5</accession>